<proteinExistence type="predicted"/>
<protein>
    <submittedName>
        <fullName evidence="1">Uncharacterized protein</fullName>
    </submittedName>
</protein>
<evidence type="ECO:0000313" key="2">
    <source>
        <dbReference type="Proteomes" id="UP000028782"/>
    </source>
</evidence>
<dbReference type="AlphaFoldDB" id="A0A076PN04"/>
<dbReference type="EMBL" id="CP006704">
    <property type="protein sequence ID" value="AIJ47133.1"/>
    <property type="molecule type" value="Genomic_DNA"/>
</dbReference>
<name>A0A076PN04_COMTE</name>
<gene>
    <name evidence="1" type="ORF">O987_15120</name>
</gene>
<dbReference type="Proteomes" id="UP000028782">
    <property type="component" value="Chromosome"/>
</dbReference>
<dbReference type="HOGENOM" id="CLU_3409078_0_0_4"/>
<organism evidence="1 2">
    <name type="scientific">Comamonas testosteroni TK102</name>
    <dbReference type="NCBI Taxonomy" id="1392005"/>
    <lineage>
        <taxon>Bacteria</taxon>
        <taxon>Pseudomonadati</taxon>
        <taxon>Pseudomonadota</taxon>
        <taxon>Betaproteobacteria</taxon>
        <taxon>Burkholderiales</taxon>
        <taxon>Comamonadaceae</taxon>
        <taxon>Comamonas</taxon>
    </lineage>
</organism>
<reference evidence="1 2" key="1">
    <citation type="journal article" date="2014" name="Genome Announc.">
        <title>Complete Genome Sequence of Polychlorinated Biphenyl Degrader Comamonas testosteroni TK102 (NBRC 109938).</title>
        <authorList>
            <person name="Fukuda K."/>
            <person name="Hosoyama A."/>
            <person name="Tsuchikane K."/>
            <person name="Ohji S."/>
            <person name="Yamazoe A."/>
            <person name="Fujita N."/>
            <person name="Shintani M."/>
            <person name="Kimbara K."/>
        </authorList>
    </citation>
    <scope>NUCLEOTIDE SEQUENCE [LARGE SCALE GENOMIC DNA]</scope>
    <source>
        <strain evidence="1">TK102</strain>
    </source>
</reference>
<evidence type="ECO:0000313" key="1">
    <source>
        <dbReference type="EMBL" id="AIJ47133.1"/>
    </source>
</evidence>
<sequence length="29" mass="3187">MLKQVFMGANSIGFMSFGSKRMAAGLHRL</sequence>
<accession>A0A076PN04</accession>
<dbReference type="KEGG" id="ctes:O987_15120"/>